<evidence type="ECO:0000313" key="1">
    <source>
        <dbReference type="EMBL" id="GBF42353.1"/>
    </source>
</evidence>
<dbReference type="AlphaFoldDB" id="A0A2P2DCJ7"/>
<organism evidence="1 2">
    <name type="scientific">Leptospira ellinghausenii</name>
    <dbReference type="NCBI Taxonomy" id="1917822"/>
    <lineage>
        <taxon>Bacteria</taxon>
        <taxon>Pseudomonadati</taxon>
        <taxon>Spirochaetota</taxon>
        <taxon>Spirochaetia</taxon>
        <taxon>Leptospirales</taxon>
        <taxon>Leptospiraceae</taxon>
        <taxon>Leptospira</taxon>
    </lineage>
</organism>
<evidence type="ECO:0000313" key="2">
    <source>
        <dbReference type="Proteomes" id="UP000245206"/>
    </source>
</evidence>
<sequence length="73" mass="8730">MWLFDKNALKAFFSGFFLSKNRFLFCSMSGKATKEKSELLNTIVCSGIWFNEDNVLDWNFEILINSFVWYCHW</sequence>
<gene>
    <name evidence="1" type="ORF">LPTSP2_16400</name>
</gene>
<keyword evidence="2" id="KW-1185">Reference proteome</keyword>
<proteinExistence type="predicted"/>
<name>A0A2P2DCJ7_9LEPT</name>
<dbReference type="EMBL" id="BFAZ01000008">
    <property type="protein sequence ID" value="GBF42353.1"/>
    <property type="molecule type" value="Genomic_DNA"/>
</dbReference>
<reference evidence="2" key="1">
    <citation type="journal article" date="2019" name="Microbiol. Immunol.">
        <title>Molecular and phenotypic characterization of Leptospira johnsonii sp. nov., Leptospira ellinghausenii sp. nov. and Leptospira ryugenii sp. nov. isolated from soil and water in Japan.</title>
        <authorList>
            <person name="Masuzawa T."/>
            <person name="Saito M."/>
            <person name="Nakao R."/>
            <person name="Nikaido Y."/>
            <person name="Matsumoto M."/>
            <person name="Ogawa M."/>
            <person name="Yokoyama M."/>
            <person name="Hidaka Y."/>
            <person name="Tomita J."/>
            <person name="Sakakibara K."/>
            <person name="Suzuki K."/>
            <person name="Yasuda S."/>
            <person name="Sato H."/>
            <person name="Yamaguchi M."/>
            <person name="Yoshida S.I."/>
            <person name="Koizumi N."/>
            <person name="Kawamura Y."/>
        </authorList>
    </citation>
    <scope>NUCLEOTIDE SEQUENCE [LARGE SCALE GENOMIC DNA]</scope>
    <source>
        <strain evidence="2">E18</strain>
    </source>
</reference>
<accession>A0A2P2DCJ7</accession>
<protein>
    <submittedName>
        <fullName evidence="1">Uncharacterized protein</fullName>
    </submittedName>
</protein>
<dbReference type="Proteomes" id="UP000245206">
    <property type="component" value="Unassembled WGS sequence"/>
</dbReference>
<comment type="caution">
    <text evidence="1">The sequence shown here is derived from an EMBL/GenBank/DDBJ whole genome shotgun (WGS) entry which is preliminary data.</text>
</comment>